<reference evidence="2 3" key="1">
    <citation type="submission" date="2018-10" db="EMBL/GenBank/DDBJ databases">
        <title>Sequencing the genomes of 1000 actinobacteria strains.</title>
        <authorList>
            <person name="Klenk H.-P."/>
        </authorList>
    </citation>
    <scope>NUCLEOTIDE SEQUENCE [LARGE SCALE GENOMIC DNA]</scope>
    <source>
        <strain evidence="2 3">DSM 43800</strain>
    </source>
</reference>
<keyword evidence="1" id="KW-0732">Signal</keyword>
<comment type="caution">
    <text evidence="2">The sequence shown here is derived from an EMBL/GenBank/DDBJ whole genome shotgun (WGS) entry which is preliminary data.</text>
</comment>
<evidence type="ECO:0000313" key="2">
    <source>
        <dbReference type="EMBL" id="RKT51627.1"/>
    </source>
</evidence>
<accession>A0A495VSF6</accession>
<organism evidence="2 3">
    <name type="scientific">Saccharothrix australiensis</name>
    <dbReference type="NCBI Taxonomy" id="2072"/>
    <lineage>
        <taxon>Bacteria</taxon>
        <taxon>Bacillati</taxon>
        <taxon>Actinomycetota</taxon>
        <taxon>Actinomycetes</taxon>
        <taxon>Pseudonocardiales</taxon>
        <taxon>Pseudonocardiaceae</taxon>
        <taxon>Saccharothrix</taxon>
    </lineage>
</organism>
<gene>
    <name evidence="2" type="ORF">C8E97_0106</name>
</gene>
<dbReference type="EMBL" id="RBXO01000001">
    <property type="protein sequence ID" value="RKT51627.1"/>
    <property type="molecule type" value="Genomic_DNA"/>
</dbReference>
<dbReference type="AlphaFoldDB" id="A0A495VSF6"/>
<feature type="chain" id="PRO_5038515611" evidence="1">
    <location>
        <begin position="22"/>
        <end position="62"/>
    </location>
</feature>
<proteinExistence type="predicted"/>
<keyword evidence="3" id="KW-1185">Reference proteome</keyword>
<name>A0A495VSF6_9PSEU</name>
<evidence type="ECO:0000256" key="1">
    <source>
        <dbReference type="SAM" id="SignalP"/>
    </source>
</evidence>
<dbReference type="RefSeq" id="WP_147454966.1">
    <property type="nucleotide sequence ID" value="NZ_RBXO01000001.1"/>
</dbReference>
<feature type="signal peptide" evidence="1">
    <location>
        <begin position="1"/>
        <end position="21"/>
    </location>
</feature>
<dbReference type="Proteomes" id="UP000282084">
    <property type="component" value="Unassembled WGS sequence"/>
</dbReference>
<evidence type="ECO:0000313" key="3">
    <source>
        <dbReference type="Proteomes" id="UP000282084"/>
    </source>
</evidence>
<protein>
    <submittedName>
        <fullName evidence="2">Uncharacterized protein</fullName>
    </submittedName>
</protein>
<sequence>MTRLRARVPAVVLVACLALTAAGRRTVTMPATATYGLRAPGAAAAQDEPVEAAVCRMCGRTG</sequence>